<dbReference type="PANTHER" id="PTHR24359:SF1">
    <property type="entry name" value="INHIBITOR OF NUCLEAR FACTOR KAPPA-B KINASE EPSILON SUBUNIT HOMOLOG 1-RELATED"/>
    <property type="match status" value="1"/>
</dbReference>
<feature type="domain" description="Protein kinase" evidence="10">
    <location>
        <begin position="202"/>
        <end position="558"/>
    </location>
</feature>
<keyword evidence="12" id="KW-1185">Reference proteome</keyword>
<dbReference type="STRING" id="268505.A0A2A9PMH9"/>
<evidence type="ECO:0000256" key="3">
    <source>
        <dbReference type="ARBA" id="ARBA00012513"/>
    </source>
</evidence>
<dbReference type="InterPro" id="IPR008266">
    <property type="entry name" value="Tyr_kinase_AS"/>
</dbReference>
<accession>A0A2A9PMH9</accession>
<dbReference type="EC" id="2.7.11.1" evidence="3"/>
<evidence type="ECO:0000313" key="12">
    <source>
        <dbReference type="Proteomes" id="UP000037136"/>
    </source>
</evidence>
<evidence type="ECO:0000256" key="2">
    <source>
        <dbReference type="ARBA" id="ARBA00011534"/>
    </source>
</evidence>
<evidence type="ECO:0000256" key="5">
    <source>
        <dbReference type="ARBA" id="ARBA00019973"/>
    </source>
</evidence>
<dbReference type="SUPFAM" id="SSF56112">
    <property type="entry name" value="Protein kinase-like (PK-like)"/>
    <property type="match status" value="1"/>
</dbReference>
<dbReference type="Gene3D" id="1.10.510.10">
    <property type="entry name" value="Transferase(Phosphotransferase) domain 1"/>
    <property type="match status" value="1"/>
</dbReference>
<comment type="catalytic activity">
    <reaction evidence="9">
        <text>L-seryl-[protein] + ATP = O-phospho-L-seryl-[protein] + ADP + H(+)</text>
        <dbReference type="Rhea" id="RHEA:17989"/>
        <dbReference type="Rhea" id="RHEA-COMP:9863"/>
        <dbReference type="Rhea" id="RHEA-COMP:11604"/>
        <dbReference type="ChEBI" id="CHEBI:15378"/>
        <dbReference type="ChEBI" id="CHEBI:29999"/>
        <dbReference type="ChEBI" id="CHEBI:30616"/>
        <dbReference type="ChEBI" id="CHEBI:83421"/>
        <dbReference type="ChEBI" id="CHEBI:456216"/>
        <dbReference type="EC" id="2.7.11.1"/>
    </reaction>
</comment>
<dbReference type="AlphaFoldDB" id="A0A2A9PMH9"/>
<comment type="function">
    <text evidence="1">Component of the EKC/KEOPS complex that is required for the formation of a threonylcarbamoyl group on adenosine at position 37 (t(6)A37) in tRNAs that read codons beginning with adenine. The complex is probably involved in the transfer of the threonylcarbamoyl moiety of threonylcarbamoyl-AMP (TC-AMP) to the N6 group of A37. BUD32 has ATPase activity in the context of the EKC/KEOPS complex and likely plays a supporting role to the catalytic subunit KAE1. The EKC/KEOPS complex also promotes both telomere uncapping and telomere elongation. The complex is required for efficient recruitment of transcriptional coactivators.</text>
</comment>
<evidence type="ECO:0000256" key="8">
    <source>
        <dbReference type="ARBA" id="ARBA00047899"/>
    </source>
</evidence>
<dbReference type="CDD" id="cd00180">
    <property type="entry name" value="PKc"/>
    <property type="match status" value="1"/>
</dbReference>
<evidence type="ECO:0000313" key="11">
    <source>
        <dbReference type="EMBL" id="PFH62082.1"/>
    </source>
</evidence>
<dbReference type="GO" id="GO:0004674">
    <property type="term" value="F:protein serine/threonine kinase activity"/>
    <property type="evidence" value="ECO:0007669"/>
    <property type="project" value="UniProtKB-EC"/>
</dbReference>
<proteinExistence type="predicted"/>
<evidence type="ECO:0000256" key="9">
    <source>
        <dbReference type="ARBA" id="ARBA00048679"/>
    </source>
</evidence>
<dbReference type="Pfam" id="PF00069">
    <property type="entry name" value="Pkinase"/>
    <property type="match status" value="1"/>
</dbReference>
<evidence type="ECO:0000259" key="10">
    <source>
        <dbReference type="PROSITE" id="PS50011"/>
    </source>
</evidence>
<comment type="catalytic activity">
    <reaction evidence="8">
        <text>L-threonyl-[protein] + ATP = O-phospho-L-threonyl-[protein] + ADP + H(+)</text>
        <dbReference type="Rhea" id="RHEA:46608"/>
        <dbReference type="Rhea" id="RHEA-COMP:11060"/>
        <dbReference type="Rhea" id="RHEA-COMP:11605"/>
        <dbReference type="ChEBI" id="CHEBI:15378"/>
        <dbReference type="ChEBI" id="CHEBI:30013"/>
        <dbReference type="ChEBI" id="CHEBI:30616"/>
        <dbReference type="ChEBI" id="CHEBI:61977"/>
        <dbReference type="ChEBI" id="CHEBI:456216"/>
        <dbReference type="EC" id="2.7.11.1"/>
    </reaction>
</comment>
<comment type="subunit">
    <text evidence="2">Component of the EKC/KEOPS complex composed of at least BUD32, CGI121, GON7, KAE1 and PCC1; the whole complex dimerizes.</text>
</comment>
<evidence type="ECO:0000256" key="1">
    <source>
        <dbReference type="ARBA" id="ARBA00003747"/>
    </source>
</evidence>
<evidence type="ECO:0000256" key="4">
    <source>
        <dbReference type="ARBA" id="ARBA00013948"/>
    </source>
</evidence>
<dbReference type="InterPro" id="IPR000719">
    <property type="entry name" value="Prot_kinase_dom"/>
</dbReference>
<name>A0A2A9PMH9_OPHUN</name>
<comment type="caution">
    <text evidence="11">The sequence shown here is derived from an EMBL/GenBank/DDBJ whole genome shotgun (WGS) entry which is preliminary data.</text>
</comment>
<evidence type="ECO:0000256" key="7">
    <source>
        <dbReference type="ARBA" id="ARBA00033194"/>
    </source>
</evidence>
<reference evidence="11 12" key="2">
    <citation type="journal article" date="2017" name="Sci. Rep.">
        <title>Ant-infecting Ophiocordyceps genomes reveal a high diversity of potential behavioral manipulation genes and a possible major role for enterotoxins.</title>
        <authorList>
            <person name="de Bekker C."/>
            <person name="Ohm R.A."/>
            <person name="Evans H.C."/>
            <person name="Brachmann A."/>
            <person name="Hughes D.P."/>
        </authorList>
    </citation>
    <scope>NUCLEOTIDE SEQUENCE [LARGE SCALE GENOMIC DNA]</scope>
    <source>
        <strain evidence="11 12">SC16a</strain>
    </source>
</reference>
<organism evidence="11 12">
    <name type="scientific">Ophiocordyceps unilateralis</name>
    <name type="common">Zombie-ant fungus</name>
    <name type="synonym">Torrubia unilateralis</name>
    <dbReference type="NCBI Taxonomy" id="268505"/>
    <lineage>
        <taxon>Eukaryota</taxon>
        <taxon>Fungi</taxon>
        <taxon>Dikarya</taxon>
        <taxon>Ascomycota</taxon>
        <taxon>Pezizomycotina</taxon>
        <taxon>Sordariomycetes</taxon>
        <taxon>Hypocreomycetidae</taxon>
        <taxon>Hypocreales</taxon>
        <taxon>Ophiocordycipitaceae</taxon>
        <taxon>Ophiocordyceps</taxon>
    </lineage>
</organism>
<gene>
    <name evidence="11" type="ORF">XA68_15173</name>
</gene>
<dbReference type="Proteomes" id="UP000037136">
    <property type="component" value="Unassembled WGS sequence"/>
</dbReference>
<dbReference type="EMBL" id="LAZP02000042">
    <property type="protein sequence ID" value="PFH62082.1"/>
    <property type="molecule type" value="Genomic_DNA"/>
</dbReference>
<evidence type="ECO:0000256" key="6">
    <source>
        <dbReference type="ARBA" id="ARBA00030980"/>
    </source>
</evidence>
<dbReference type="PANTHER" id="PTHR24359">
    <property type="entry name" value="SERINE/THREONINE-PROTEIN KINASE SBK1"/>
    <property type="match status" value="1"/>
</dbReference>
<reference evidence="11 12" key="1">
    <citation type="journal article" date="2015" name="BMC Genomics">
        <title>Gene expression during zombie ant biting behavior reflects the complexity underlying fungal parasitic behavioral manipulation.</title>
        <authorList>
            <person name="de Bekker C."/>
            <person name="Ohm R.A."/>
            <person name="Loreto R.G."/>
            <person name="Sebastian A."/>
            <person name="Albert I."/>
            <person name="Merrow M."/>
            <person name="Brachmann A."/>
            <person name="Hughes D.P."/>
        </authorList>
    </citation>
    <scope>NUCLEOTIDE SEQUENCE [LARGE SCALE GENOMIC DNA]</scope>
    <source>
        <strain evidence="11 12">SC16a</strain>
    </source>
</reference>
<protein>
    <recommendedName>
        <fullName evidence="5">EKC/KEOPS complex subunit BUD32</fullName>
        <ecNumber evidence="3">2.7.11.1</ecNumber>
    </recommendedName>
    <alternativeName>
        <fullName evidence="6 7">Atypical Serine/threonine protein kinase BUD32</fullName>
    </alternativeName>
    <alternativeName>
        <fullName evidence="4">EKC/KEOPS complex subunit bud32</fullName>
    </alternativeName>
</protein>
<dbReference type="InterPro" id="IPR011009">
    <property type="entry name" value="Kinase-like_dom_sf"/>
</dbReference>
<dbReference type="GO" id="GO:0005524">
    <property type="term" value="F:ATP binding"/>
    <property type="evidence" value="ECO:0007669"/>
    <property type="project" value="InterPro"/>
</dbReference>
<dbReference type="PROSITE" id="PS00109">
    <property type="entry name" value="PROTEIN_KINASE_TYR"/>
    <property type="match status" value="1"/>
</dbReference>
<dbReference type="PROSITE" id="PS50011">
    <property type="entry name" value="PROTEIN_KINASE_DOM"/>
    <property type="match status" value="1"/>
</dbReference>
<sequence>MPPNSSRFPQDLISRFYQPRRDQHGDQQLASPRLAMAPDDYHRTGNDLYHQLWQRLEKRDDETLRFAARGTSSQVLDDDALQRFVRSLDLRDPPLTEALFAQRIKERQLLDFLATLIFAACGVEAARTFTTKLAAASVWPVRDRLGEAIGTLPANRRQLEELFGSTVDADKFLSKQAYFCTVVLRKREEVYVRNGDFQRLPYLQEKPLGCGSFGSVFKVTIAAGHFCDGHSDMGFGYNTEPIEMARKDYITSDAFRAKDEYQVMKKILSSPTRKCDNIVESLGCLQIGSRYSLFMPLAICDLHDYILENHRAKPRTRRAKADIVRCAAGLASGLHFLHEEIMTPDFERLVCYHMDLTPSNILIFREDKGDGLQNVWKLSDFGMSRVKIRRDSRGGNVKEKDFNNLFVRRVKPRDPSASATLNLRGEGTYLAPESIAATPLMQASSDVWSLGCVVSVIFTYLEEGGDGVERYQDGRVQHRKADGYDRFFLRGTKFKKSQVHPLVKSWHTELIGKATKRDANEGEALAYVLRSLESDVLQVDHGSRWRAKSVKEMLETAFKLYRGLGEGLVSTDHRLPTPPNPLANVFRKVEPSSGAEVCAWLVSPSDDFKGCVVSPDAAHVVYWTDITIFLYTSQALNHAIGEVLTPSAEFTLNETDCFWKSVCMSRSRLIAYTTGCNHCYLFNLEGGTAVDANLGDWCRTVLQLPEVHRLAISPNGSKLVCVAQHEDGGSEPGSLFHASVPDLFRMPRGGRAPDTSRGPDTTTASGGWRKLALEWLAAEVVHLSVSDTNDIDLVVRPEPTARSPEHKIPIMHVSLNEATIDTLNIQSLGYDSSSTGSFFTAFCPFRYEATCAVVTREKRFHIQKFAGMDVSRELQKDIPNYRVRRLLMGLYGDNRLFALGTTSASHRMLLLEIQVPQPDTDMEVRQVAQLPGLSYDDDFSVMLSDDGDDERRLFCLEAGTQVKPGSEVKPVTTDANVNSWQQQQQLDRRAILAAVSTKHLIHVEEARKSHGFGVSMIVSSRLLGMVPKAPQKLPSHVQVILEKTFSWAHPNPYRDDSKTVRVTVLHYNVSYIASV</sequence>
<dbReference type="OrthoDB" id="5986190at2759"/>